<name>G3IFK4_CRIGR</name>
<evidence type="ECO:0000313" key="2">
    <source>
        <dbReference type="Proteomes" id="UP000001075"/>
    </source>
</evidence>
<dbReference type="AlphaFoldDB" id="G3IFK4"/>
<accession>G3IFK4</accession>
<dbReference type="InParanoid" id="G3IFK4"/>
<protein>
    <submittedName>
        <fullName evidence="1">Uncharacterized protein</fullName>
    </submittedName>
</protein>
<gene>
    <name evidence="1" type="ORF">I79_022527</name>
</gene>
<evidence type="ECO:0000313" key="1">
    <source>
        <dbReference type="EMBL" id="EGW14407.1"/>
    </source>
</evidence>
<dbReference type="EMBL" id="JH002408">
    <property type="protein sequence ID" value="EGW14407.1"/>
    <property type="molecule type" value="Genomic_DNA"/>
</dbReference>
<sequence length="54" mass="5417">MARGVQRVYGGLAACYCLHMDVPQIPGRTGQRLAGRACAAGPGDSVGGGQSELG</sequence>
<dbReference type="Proteomes" id="UP000001075">
    <property type="component" value="Unassembled WGS sequence"/>
</dbReference>
<reference evidence="2" key="1">
    <citation type="journal article" date="2011" name="Nat. Biotechnol.">
        <title>The genomic sequence of the Chinese hamster ovary (CHO)-K1 cell line.</title>
        <authorList>
            <person name="Xu X."/>
            <person name="Nagarajan H."/>
            <person name="Lewis N.E."/>
            <person name="Pan S."/>
            <person name="Cai Z."/>
            <person name="Liu X."/>
            <person name="Chen W."/>
            <person name="Xie M."/>
            <person name="Wang W."/>
            <person name="Hammond S."/>
            <person name="Andersen M.R."/>
            <person name="Neff N."/>
            <person name="Passarelli B."/>
            <person name="Koh W."/>
            <person name="Fan H.C."/>
            <person name="Wang J."/>
            <person name="Gui Y."/>
            <person name="Lee K.H."/>
            <person name="Betenbaugh M.J."/>
            <person name="Quake S.R."/>
            <person name="Famili I."/>
            <person name="Palsson B.O."/>
            <person name="Wang J."/>
        </authorList>
    </citation>
    <scope>NUCLEOTIDE SEQUENCE [LARGE SCALE GENOMIC DNA]</scope>
    <source>
        <strain evidence="2">CHO K1 cell line</strain>
    </source>
</reference>
<organism evidence="1 2">
    <name type="scientific">Cricetulus griseus</name>
    <name type="common">Chinese hamster</name>
    <name type="synonym">Cricetulus barabensis griseus</name>
    <dbReference type="NCBI Taxonomy" id="10029"/>
    <lineage>
        <taxon>Eukaryota</taxon>
        <taxon>Metazoa</taxon>
        <taxon>Chordata</taxon>
        <taxon>Craniata</taxon>
        <taxon>Vertebrata</taxon>
        <taxon>Euteleostomi</taxon>
        <taxon>Mammalia</taxon>
        <taxon>Eutheria</taxon>
        <taxon>Euarchontoglires</taxon>
        <taxon>Glires</taxon>
        <taxon>Rodentia</taxon>
        <taxon>Myomorpha</taxon>
        <taxon>Muroidea</taxon>
        <taxon>Cricetidae</taxon>
        <taxon>Cricetinae</taxon>
        <taxon>Cricetulus</taxon>
    </lineage>
</organism>
<proteinExistence type="predicted"/>